<dbReference type="OrthoDB" id="3479894at2759"/>
<evidence type="ECO:0000313" key="2">
    <source>
        <dbReference type="EMBL" id="TGO09816.1"/>
    </source>
</evidence>
<evidence type="ECO:0000256" key="1">
    <source>
        <dbReference type="SAM" id="MobiDB-lite"/>
    </source>
</evidence>
<reference evidence="2 3" key="1">
    <citation type="submission" date="2017-12" db="EMBL/GenBank/DDBJ databases">
        <title>Comparative genomics of Botrytis spp.</title>
        <authorList>
            <person name="Valero-Jimenez C.A."/>
            <person name="Tapia P."/>
            <person name="Veloso J."/>
            <person name="Silva-Moreno E."/>
            <person name="Staats M."/>
            <person name="Valdes J.H."/>
            <person name="Van Kan J.A.L."/>
        </authorList>
    </citation>
    <scope>NUCLEOTIDE SEQUENCE [LARGE SCALE GENOMIC DNA]</scope>
    <source>
        <strain evidence="2 3">Bt9001</strain>
    </source>
</reference>
<sequence length="544" mass="62216">MARKDRTLDVDSIPNASTVDAMMARISIKPPKPRVCALLDKLPREIRDNIWRLILLRPVAIMPRVRKRVYLFATGSQAEGHKHCRFQRKFSYDWAQAPAPETYFGGNTISREIAWTTTPTREELKLIQSGVKKFAIDNFPEPGQQTKCAVHHRDGFGPQIIKKTEFQIHPFGHSVSIVRVCKQMEQECTVILYGENKYEFDLSDGHRMHHLETPWDVPGFPLFEELPSKATISIAVEKLLDLECYQPAFIAKDPLICFMAYIGRKNSSLLRDIKFDGGFTLTLKPPGERNPSLGLGASLPMYTLIIAEVCPKIRKLTLHQRSFAFDTDNRSAEREKEMGYDYGMMYSILGKVVLGLPNLQQLQLGAYSEPPIARYSSRCYADHRFEWGKSIQWMKFVNERYVNQLDAPSTIPTHLSSINVGKAQVPGRSGIYSRHKDSREHERPGSYGTSTCTWTITRCPSQINPGSIGEPPTDSPHQRDRPHRRDRYGFLPENPGDVWKCSDAHGGVRRDHGQILNITTKVDQDSAPRTWVPDQRVRRWWHSF</sequence>
<feature type="compositionally biased region" description="Basic and acidic residues" evidence="1">
    <location>
        <begin position="434"/>
        <end position="444"/>
    </location>
</feature>
<evidence type="ECO:0000313" key="3">
    <source>
        <dbReference type="Proteomes" id="UP000297777"/>
    </source>
</evidence>
<accession>A0A4Z1EC49</accession>
<feature type="region of interest" description="Disordered" evidence="1">
    <location>
        <begin position="426"/>
        <end position="448"/>
    </location>
</feature>
<proteinExistence type="predicted"/>
<feature type="region of interest" description="Disordered" evidence="1">
    <location>
        <begin position="461"/>
        <end position="491"/>
    </location>
</feature>
<organism evidence="2 3">
    <name type="scientific">Botrytis tulipae</name>
    <dbReference type="NCBI Taxonomy" id="87230"/>
    <lineage>
        <taxon>Eukaryota</taxon>
        <taxon>Fungi</taxon>
        <taxon>Dikarya</taxon>
        <taxon>Ascomycota</taxon>
        <taxon>Pezizomycotina</taxon>
        <taxon>Leotiomycetes</taxon>
        <taxon>Helotiales</taxon>
        <taxon>Sclerotiniaceae</taxon>
        <taxon>Botrytis</taxon>
    </lineage>
</organism>
<keyword evidence="3" id="KW-1185">Reference proteome</keyword>
<dbReference type="EMBL" id="PQXH01000153">
    <property type="protein sequence ID" value="TGO09816.1"/>
    <property type="molecule type" value="Genomic_DNA"/>
</dbReference>
<dbReference type="Proteomes" id="UP000297777">
    <property type="component" value="Unassembled WGS sequence"/>
</dbReference>
<name>A0A4Z1EC49_9HELO</name>
<dbReference type="AlphaFoldDB" id="A0A4Z1EC49"/>
<protein>
    <submittedName>
        <fullName evidence="2">Uncharacterized protein</fullName>
    </submittedName>
</protein>
<comment type="caution">
    <text evidence="2">The sequence shown here is derived from an EMBL/GenBank/DDBJ whole genome shotgun (WGS) entry which is preliminary data.</text>
</comment>
<gene>
    <name evidence="2" type="ORF">BTUL_0153g00020</name>
</gene>